<keyword evidence="3" id="KW-0547">Nucleotide-binding</keyword>
<dbReference type="Pfam" id="PF00989">
    <property type="entry name" value="PAS"/>
    <property type="match status" value="1"/>
</dbReference>
<reference evidence="12" key="1">
    <citation type="submission" date="2016-10" db="EMBL/GenBank/DDBJ databases">
        <authorList>
            <person name="Varghese N."/>
            <person name="Submissions S."/>
        </authorList>
    </citation>
    <scope>NUCLEOTIDE SEQUENCE [LARGE SCALE GENOMIC DNA]</scope>
    <source>
        <strain evidence="12">DSM 13078</strain>
    </source>
</reference>
<feature type="domain" description="Histidine kinase" evidence="8">
    <location>
        <begin position="327"/>
        <end position="529"/>
    </location>
</feature>
<evidence type="ECO:0000259" key="9">
    <source>
        <dbReference type="PROSITE" id="PS50112"/>
    </source>
</evidence>
<dbReference type="GO" id="GO:0006355">
    <property type="term" value="P:regulation of DNA-templated transcription"/>
    <property type="evidence" value="ECO:0007669"/>
    <property type="project" value="InterPro"/>
</dbReference>
<dbReference type="GO" id="GO:0005524">
    <property type="term" value="F:ATP binding"/>
    <property type="evidence" value="ECO:0007669"/>
    <property type="project" value="UniProtKB-KW"/>
</dbReference>
<dbReference type="Gene3D" id="3.30.565.10">
    <property type="entry name" value="Histidine kinase-like ATPase, C-terminal domain"/>
    <property type="match status" value="1"/>
</dbReference>
<feature type="domain" description="PAC" evidence="10">
    <location>
        <begin position="261"/>
        <end position="312"/>
    </location>
</feature>
<dbReference type="OrthoDB" id="230688at2157"/>
<sequence>MSGDADRPSGTPASGDDGEGKGKREGDGDGEGESENGTTDGYRRVPSTGLEDGSEDTIQLLVANDGDRSALRELLADRYRVVTDRLEDADLYLVEDRAFPEYREALRERTETADPTFVPVVVVRGPDSSRRSWPALEQRSDPPVVDDVVDAPIDPPLLYRRLESLLVRRRQSIALADQVATLEERERELRGFKRVVEQTGHSITITDTDGEIRYVNPSFEEVTGYTASEAIGRNPRILQSGEHDEAFYEDLWGTISSGEVWKGEVVNERKDGTRYVVEQTIAPITANGDIEGYISVNSDISDRIQRERELRQRERELEVLRQILTRVLRHNIRNALTVVSGYAERIATDLEEPYAGMGEAILETTDKIERTSENARAISAILEESGGVTEHDLATVVENAVATVRERYPAVTIDVDVPSEYRVLAGAHLQHAVDNLVENAAQHNDADEPRIDIVAETAEDVRLVVEDNGPGIPEHELEPLDSAEETPLEHASSTGLWLINWVVELSDGCLEFDVSEDGTRVEIELPAAGTVDPA</sequence>
<evidence type="ECO:0000313" key="11">
    <source>
        <dbReference type="EMBL" id="SFB73853.1"/>
    </source>
</evidence>
<dbReference type="SMART" id="SM00387">
    <property type="entry name" value="HATPase_c"/>
    <property type="match status" value="1"/>
</dbReference>
<dbReference type="RefSeq" id="WP_089785198.1">
    <property type="nucleotide sequence ID" value="NZ_FOKW01000001.1"/>
</dbReference>
<dbReference type="SUPFAM" id="SSF55785">
    <property type="entry name" value="PYP-like sensor domain (PAS domain)"/>
    <property type="match status" value="1"/>
</dbReference>
<dbReference type="Pfam" id="PF02518">
    <property type="entry name" value="HATPase_c"/>
    <property type="match status" value="1"/>
</dbReference>
<evidence type="ECO:0000256" key="6">
    <source>
        <dbReference type="ARBA" id="ARBA00023012"/>
    </source>
</evidence>
<dbReference type="PROSITE" id="PS50113">
    <property type="entry name" value="PAC"/>
    <property type="match status" value="1"/>
</dbReference>
<evidence type="ECO:0000259" key="8">
    <source>
        <dbReference type="PROSITE" id="PS50109"/>
    </source>
</evidence>
<dbReference type="SMART" id="SM00091">
    <property type="entry name" value="PAS"/>
    <property type="match status" value="1"/>
</dbReference>
<dbReference type="InterPro" id="IPR000700">
    <property type="entry name" value="PAS-assoc_C"/>
</dbReference>
<gene>
    <name evidence="11" type="ORF">SAMN05444422_101611</name>
</gene>
<evidence type="ECO:0000256" key="2">
    <source>
        <dbReference type="ARBA" id="ARBA00022679"/>
    </source>
</evidence>
<keyword evidence="4" id="KW-0418">Kinase</keyword>
<organism evidence="11 12">
    <name type="scientific">Natronobacterium haloterrestre</name>
    <name type="common">Halobiforma haloterrestris</name>
    <dbReference type="NCBI Taxonomy" id="148448"/>
    <lineage>
        <taxon>Archaea</taxon>
        <taxon>Methanobacteriati</taxon>
        <taxon>Methanobacteriota</taxon>
        <taxon>Stenosarchaea group</taxon>
        <taxon>Halobacteria</taxon>
        <taxon>Halobacteriales</taxon>
        <taxon>Natrialbaceae</taxon>
        <taxon>Natronobacterium</taxon>
    </lineage>
</organism>
<feature type="compositionally biased region" description="Basic and acidic residues" evidence="7">
    <location>
        <begin position="18"/>
        <end position="27"/>
    </location>
</feature>
<dbReference type="CDD" id="cd00075">
    <property type="entry name" value="HATPase"/>
    <property type="match status" value="1"/>
</dbReference>
<name>A0A1I1DMX1_NATHA</name>
<dbReference type="PROSITE" id="PS50109">
    <property type="entry name" value="HIS_KIN"/>
    <property type="match status" value="1"/>
</dbReference>
<feature type="region of interest" description="Disordered" evidence="7">
    <location>
        <begin position="1"/>
        <end position="55"/>
    </location>
</feature>
<dbReference type="SUPFAM" id="SSF55874">
    <property type="entry name" value="ATPase domain of HSP90 chaperone/DNA topoisomerase II/histidine kinase"/>
    <property type="match status" value="1"/>
</dbReference>
<protein>
    <submittedName>
        <fullName evidence="11">PAS domain S-box-containing protein</fullName>
    </submittedName>
</protein>
<dbReference type="AlphaFoldDB" id="A0A1I1DMX1"/>
<dbReference type="NCBIfam" id="TIGR00229">
    <property type="entry name" value="sensory_box"/>
    <property type="match status" value="1"/>
</dbReference>
<evidence type="ECO:0000313" key="12">
    <source>
        <dbReference type="Proteomes" id="UP000199161"/>
    </source>
</evidence>
<dbReference type="EMBL" id="FOKW01000001">
    <property type="protein sequence ID" value="SFB73853.1"/>
    <property type="molecule type" value="Genomic_DNA"/>
</dbReference>
<dbReference type="PROSITE" id="PS50112">
    <property type="entry name" value="PAS"/>
    <property type="match status" value="1"/>
</dbReference>
<proteinExistence type="predicted"/>
<dbReference type="SMART" id="SM00086">
    <property type="entry name" value="PAC"/>
    <property type="match status" value="1"/>
</dbReference>
<dbReference type="InterPro" id="IPR035965">
    <property type="entry name" value="PAS-like_dom_sf"/>
</dbReference>
<dbReference type="GO" id="GO:0000160">
    <property type="term" value="P:phosphorelay signal transduction system"/>
    <property type="evidence" value="ECO:0007669"/>
    <property type="project" value="UniProtKB-KW"/>
</dbReference>
<dbReference type="InterPro" id="IPR005467">
    <property type="entry name" value="His_kinase_dom"/>
</dbReference>
<feature type="domain" description="PAS" evidence="9">
    <location>
        <begin position="188"/>
        <end position="234"/>
    </location>
</feature>
<dbReference type="Proteomes" id="UP000199161">
    <property type="component" value="Unassembled WGS sequence"/>
</dbReference>
<keyword evidence="1" id="KW-0597">Phosphoprotein</keyword>
<dbReference type="PANTHER" id="PTHR43065">
    <property type="entry name" value="SENSOR HISTIDINE KINASE"/>
    <property type="match status" value="1"/>
</dbReference>
<dbReference type="CDD" id="cd00130">
    <property type="entry name" value="PAS"/>
    <property type="match status" value="1"/>
</dbReference>
<keyword evidence="5" id="KW-0067">ATP-binding</keyword>
<keyword evidence="2" id="KW-0808">Transferase</keyword>
<dbReference type="InterPro" id="IPR000014">
    <property type="entry name" value="PAS"/>
</dbReference>
<dbReference type="InterPro" id="IPR001610">
    <property type="entry name" value="PAC"/>
</dbReference>
<dbReference type="InterPro" id="IPR036890">
    <property type="entry name" value="HATPase_C_sf"/>
</dbReference>
<keyword evidence="12" id="KW-1185">Reference proteome</keyword>
<evidence type="ECO:0000256" key="5">
    <source>
        <dbReference type="ARBA" id="ARBA00022840"/>
    </source>
</evidence>
<keyword evidence="6" id="KW-0902">Two-component regulatory system</keyword>
<evidence type="ECO:0000259" key="10">
    <source>
        <dbReference type="PROSITE" id="PS50113"/>
    </source>
</evidence>
<accession>A0A1I1DMX1</accession>
<dbReference type="InterPro" id="IPR003594">
    <property type="entry name" value="HATPase_dom"/>
</dbReference>
<evidence type="ECO:0000256" key="3">
    <source>
        <dbReference type="ARBA" id="ARBA00022741"/>
    </source>
</evidence>
<dbReference type="Gene3D" id="3.30.450.20">
    <property type="entry name" value="PAS domain"/>
    <property type="match status" value="1"/>
</dbReference>
<dbReference type="InterPro" id="IPR013767">
    <property type="entry name" value="PAS_fold"/>
</dbReference>
<evidence type="ECO:0000256" key="4">
    <source>
        <dbReference type="ARBA" id="ARBA00022777"/>
    </source>
</evidence>
<dbReference type="GO" id="GO:0016301">
    <property type="term" value="F:kinase activity"/>
    <property type="evidence" value="ECO:0007669"/>
    <property type="project" value="UniProtKB-KW"/>
</dbReference>
<evidence type="ECO:0000256" key="7">
    <source>
        <dbReference type="SAM" id="MobiDB-lite"/>
    </source>
</evidence>
<evidence type="ECO:0000256" key="1">
    <source>
        <dbReference type="ARBA" id="ARBA00022553"/>
    </source>
</evidence>